<reference evidence="1 2" key="1">
    <citation type="submission" date="2020-02" db="EMBL/GenBank/DDBJ databases">
        <title>The whole genome sequence of CPCC 205119.</title>
        <authorList>
            <person name="Jiang Z."/>
        </authorList>
    </citation>
    <scope>NUCLEOTIDE SEQUENCE [LARGE SCALE GENOMIC DNA]</scope>
    <source>
        <strain evidence="1 2">CPCC 205119</strain>
    </source>
</reference>
<organism evidence="1 2">
    <name type="scientific">Goekera deserti</name>
    <dbReference type="NCBI Taxonomy" id="2497753"/>
    <lineage>
        <taxon>Bacteria</taxon>
        <taxon>Bacillati</taxon>
        <taxon>Actinomycetota</taxon>
        <taxon>Actinomycetes</taxon>
        <taxon>Geodermatophilales</taxon>
        <taxon>Geodermatophilaceae</taxon>
        <taxon>Goekera</taxon>
    </lineage>
</organism>
<dbReference type="EMBL" id="JAAGWK010000032">
    <property type="protein sequence ID" value="NEL56289.1"/>
    <property type="molecule type" value="Genomic_DNA"/>
</dbReference>
<sequence>MTAPAPAAPTGVVDPGSRGSLTLVDRVVERVAAQAATEVSRTGAPVRDRPAVTARVDGDVAVLALSLALPWPSPVAQLSRDVRGHVVARVAELTGVRAVQVDVRVTGLSVVREPRRRVV</sequence>
<evidence type="ECO:0000313" key="2">
    <source>
        <dbReference type="Proteomes" id="UP000470470"/>
    </source>
</evidence>
<comment type="caution">
    <text evidence="1">The sequence shown here is derived from an EMBL/GenBank/DDBJ whole genome shotgun (WGS) entry which is preliminary data.</text>
</comment>
<dbReference type="RefSeq" id="WP_152727445.1">
    <property type="nucleotide sequence ID" value="NZ_JAABOZ010000001.1"/>
</dbReference>
<evidence type="ECO:0000313" key="1">
    <source>
        <dbReference type="EMBL" id="NEL56289.1"/>
    </source>
</evidence>
<protein>
    <recommendedName>
        <fullName evidence="3">Asp23/Gls24 family envelope stress response protein</fullName>
    </recommendedName>
</protein>
<gene>
    <name evidence="1" type="ORF">G1H19_20160</name>
</gene>
<evidence type="ECO:0008006" key="3">
    <source>
        <dbReference type="Google" id="ProtNLM"/>
    </source>
</evidence>
<dbReference type="AlphaFoldDB" id="A0A7K3WK99"/>
<proteinExistence type="predicted"/>
<keyword evidence="2" id="KW-1185">Reference proteome</keyword>
<dbReference type="Proteomes" id="UP000470470">
    <property type="component" value="Unassembled WGS sequence"/>
</dbReference>
<accession>A0A7K3WK99</accession>
<name>A0A7K3WK99_9ACTN</name>